<name>A0A0C9RF61_9HYME</name>
<evidence type="ECO:0000256" key="3">
    <source>
        <dbReference type="ARBA" id="ARBA00016075"/>
    </source>
</evidence>
<dbReference type="InterPro" id="IPR036291">
    <property type="entry name" value="NAD(P)-bd_dom_sf"/>
</dbReference>
<dbReference type="Pfam" id="PF02866">
    <property type="entry name" value="Ldh_1_C"/>
    <property type="match status" value="1"/>
</dbReference>
<keyword evidence="5 7" id="KW-0560">Oxidoreductase</keyword>
<evidence type="ECO:0000256" key="1">
    <source>
        <dbReference type="ARBA" id="ARBA00011738"/>
    </source>
</evidence>
<dbReference type="RefSeq" id="XP_011300504.1">
    <property type="nucleotide sequence ID" value="XM_011302202.1"/>
</dbReference>
<dbReference type="Proteomes" id="UP000694866">
    <property type="component" value="Unplaced"/>
</dbReference>
<dbReference type="PANTHER" id="PTHR11540:SF16">
    <property type="entry name" value="MALATE DEHYDROGENASE, MITOCHONDRIAL"/>
    <property type="match status" value="1"/>
</dbReference>
<dbReference type="FunFam" id="3.90.110.10:FF:000009">
    <property type="entry name" value="Malate dehydrogenase"/>
    <property type="match status" value="1"/>
</dbReference>
<organism evidence="10">
    <name type="scientific">Fopius arisanus</name>
    <dbReference type="NCBI Taxonomy" id="64838"/>
    <lineage>
        <taxon>Eukaryota</taxon>
        <taxon>Metazoa</taxon>
        <taxon>Ecdysozoa</taxon>
        <taxon>Arthropoda</taxon>
        <taxon>Hexapoda</taxon>
        <taxon>Insecta</taxon>
        <taxon>Pterygota</taxon>
        <taxon>Neoptera</taxon>
        <taxon>Endopterygota</taxon>
        <taxon>Hymenoptera</taxon>
        <taxon>Apocrita</taxon>
        <taxon>Ichneumonoidea</taxon>
        <taxon>Braconidae</taxon>
        <taxon>Opiinae</taxon>
        <taxon>Fopius</taxon>
    </lineage>
</organism>
<protein>
    <recommendedName>
        <fullName evidence="3">Malate dehydrogenase, mitochondrial</fullName>
        <ecNumber evidence="2">1.1.1.37</ecNumber>
    </recommendedName>
</protein>
<dbReference type="SUPFAM" id="SSF56327">
    <property type="entry name" value="LDH C-terminal domain-like"/>
    <property type="match status" value="1"/>
</dbReference>
<dbReference type="InterPro" id="IPR022383">
    <property type="entry name" value="Lactate/malate_DH_C"/>
</dbReference>
<evidence type="ECO:0000313" key="12">
    <source>
        <dbReference type="RefSeq" id="XP_011300504.1"/>
    </source>
</evidence>
<dbReference type="Gene3D" id="3.40.50.720">
    <property type="entry name" value="NAD(P)-binding Rossmann-like Domain"/>
    <property type="match status" value="1"/>
</dbReference>
<dbReference type="Gene3D" id="3.90.110.10">
    <property type="entry name" value="Lactate dehydrogenase/glycoside hydrolase, family 4, C-terminal"/>
    <property type="match status" value="1"/>
</dbReference>
<comment type="subunit">
    <text evidence="1">Homodimer.</text>
</comment>
<accession>A0A9R1T0C7</accession>
<evidence type="ECO:0000259" key="9">
    <source>
        <dbReference type="Pfam" id="PF02866"/>
    </source>
</evidence>
<keyword evidence="6" id="KW-0520">NAD</keyword>
<sequence>MFLPTACATLRMSACGIVSSMRYFQLSRRFFGFTQTFKSKSMKIAVLGAGGRTGTTLSFFLKHCSLIDELAIYDVTPVCHVALELNHIDTKCRVAAGVPGDEGLKSVLQDSKIVVITAGLQSPDGSNQNDILTTNAQILAYYVLNVIKHSPRAIVAVATSPINQLIPMAGELYKRYGIFDYNRLFGITTLDCVRANTFAAEILGLEPECLVVPVIGGSCPRTRIPLFSQTQPCNEFTNEEISKLTYAVRMAEEEVTKEYNGMEKASVAMGFAAARFCMSLCKGLQDQRGVVECAYVRSCVLPEVTYLTAPVELGPDGIQRHLGIPPLTNYECKLLGEAIPIIKNSIRIGETLALGPRVTSTEICPTYHDDCDQEISRNLRITSVRPSSCSPS</sequence>
<evidence type="ECO:0000256" key="7">
    <source>
        <dbReference type="RuleBase" id="RU003369"/>
    </source>
</evidence>
<dbReference type="EC" id="1.1.1.37" evidence="2"/>
<feature type="domain" description="Lactate/malate dehydrogenase N-terminal" evidence="8">
    <location>
        <begin position="42"/>
        <end position="186"/>
    </location>
</feature>
<evidence type="ECO:0000313" key="11">
    <source>
        <dbReference type="Proteomes" id="UP000694866"/>
    </source>
</evidence>
<comment type="similarity">
    <text evidence="7">Belongs to the LDH/MDH superfamily.</text>
</comment>
<dbReference type="GO" id="GO:0005739">
    <property type="term" value="C:mitochondrion"/>
    <property type="evidence" value="ECO:0007669"/>
    <property type="project" value="TreeGrafter"/>
</dbReference>
<gene>
    <name evidence="10" type="primary">MDH2</name>
    <name evidence="12" type="synonym">LOC105264964</name>
    <name evidence="10" type="ORF">g.13755</name>
</gene>
<dbReference type="Pfam" id="PF00056">
    <property type="entry name" value="Ldh_1_N"/>
    <property type="match status" value="1"/>
</dbReference>
<proteinExistence type="inferred from homology"/>
<accession>A0A0C9RF61</accession>
<evidence type="ECO:0000256" key="2">
    <source>
        <dbReference type="ARBA" id="ARBA00012995"/>
    </source>
</evidence>
<dbReference type="GO" id="GO:0030060">
    <property type="term" value="F:L-malate dehydrogenase (NAD+) activity"/>
    <property type="evidence" value="ECO:0007669"/>
    <property type="project" value="UniProtKB-EC"/>
</dbReference>
<dbReference type="EMBL" id="GBYB01007035">
    <property type="protein sequence ID" value="JAG76802.1"/>
    <property type="molecule type" value="Transcribed_RNA"/>
</dbReference>
<dbReference type="GeneID" id="105264964"/>
<reference evidence="10" key="1">
    <citation type="submission" date="2015-01" db="EMBL/GenBank/DDBJ databases">
        <title>Transcriptome Assembly of Fopius arisanus.</title>
        <authorList>
            <person name="Geib S."/>
        </authorList>
    </citation>
    <scope>NUCLEOTIDE SEQUENCE</scope>
</reference>
<evidence type="ECO:0000256" key="4">
    <source>
        <dbReference type="ARBA" id="ARBA00022532"/>
    </source>
</evidence>
<evidence type="ECO:0000256" key="5">
    <source>
        <dbReference type="ARBA" id="ARBA00023002"/>
    </source>
</evidence>
<dbReference type="GO" id="GO:0006099">
    <property type="term" value="P:tricarboxylic acid cycle"/>
    <property type="evidence" value="ECO:0007669"/>
    <property type="project" value="UniProtKB-KW"/>
</dbReference>
<dbReference type="InterPro" id="IPR015955">
    <property type="entry name" value="Lactate_DH/Glyco_Ohase_4_C"/>
</dbReference>
<keyword evidence="11" id="KW-1185">Reference proteome</keyword>
<dbReference type="InterPro" id="IPR001236">
    <property type="entry name" value="Lactate/malate_DH_N"/>
</dbReference>
<keyword evidence="4" id="KW-0816">Tricarboxylic acid cycle</keyword>
<dbReference type="KEGG" id="fas:105264964"/>
<evidence type="ECO:0000256" key="6">
    <source>
        <dbReference type="ARBA" id="ARBA00023027"/>
    </source>
</evidence>
<evidence type="ECO:0000313" key="10">
    <source>
        <dbReference type="EMBL" id="JAG76802.1"/>
    </source>
</evidence>
<evidence type="ECO:0000259" key="8">
    <source>
        <dbReference type="Pfam" id="PF00056"/>
    </source>
</evidence>
<reference evidence="12" key="2">
    <citation type="submission" date="2025-04" db="UniProtKB">
        <authorList>
            <consortium name="RefSeq"/>
        </authorList>
    </citation>
    <scope>IDENTIFICATION</scope>
    <source>
        <strain evidence="12">USDA-PBARC FA_bdor</strain>
        <tissue evidence="12">Whole organism</tissue>
    </source>
</reference>
<feature type="domain" description="Lactate/malate dehydrogenase C-terminal" evidence="9">
    <location>
        <begin position="188"/>
        <end position="349"/>
    </location>
</feature>
<dbReference type="PANTHER" id="PTHR11540">
    <property type="entry name" value="MALATE AND LACTATE DEHYDROGENASE"/>
    <property type="match status" value="1"/>
</dbReference>
<dbReference type="AlphaFoldDB" id="A0A0C9RF61"/>
<dbReference type="SUPFAM" id="SSF51735">
    <property type="entry name" value="NAD(P)-binding Rossmann-fold domains"/>
    <property type="match status" value="1"/>
</dbReference>
<dbReference type="OrthoDB" id="755699at2759"/>